<gene>
    <name evidence="4" type="ORF">HIM_05179</name>
</gene>
<feature type="chain" id="PRO_5002526145" evidence="3">
    <location>
        <begin position="21"/>
        <end position="148"/>
    </location>
</feature>
<dbReference type="Proteomes" id="UP000054481">
    <property type="component" value="Unassembled WGS sequence"/>
</dbReference>
<feature type="compositionally biased region" description="Basic and acidic residues" evidence="1">
    <location>
        <begin position="48"/>
        <end position="59"/>
    </location>
</feature>
<protein>
    <submittedName>
        <fullName evidence="4">Uncharacterized protein</fullName>
    </submittedName>
</protein>
<feature type="compositionally biased region" description="Low complexity" evidence="1">
    <location>
        <begin position="70"/>
        <end position="108"/>
    </location>
</feature>
<dbReference type="AlphaFoldDB" id="A0A0F7ZUU7"/>
<keyword evidence="5" id="KW-1185">Reference proteome</keyword>
<keyword evidence="3" id="KW-0732">Signal</keyword>
<evidence type="ECO:0000313" key="5">
    <source>
        <dbReference type="Proteomes" id="UP000054481"/>
    </source>
</evidence>
<keyword evidence="2" id="KW-1133">Transmembrane helix</keyword>
<feature type="transmembrane region" description="Helical" evidence="2">
    <location>
        <begin position="128"/>
        <end position="147"/>
    </location>
</feature>
<proteinExistence type="predicted"/>
<name>A0A0F7ZUU7_9HYPO</name>
<evidence type="ECO:0000256" key="2">
    <source>
        <dbReference type="SAM" id="Phobius"/>
    </source>
</evidence>
<feature type="region of interest" description="Disordered" evidence="1">
    <location>
        <begin position="46"/>
        <end position="108"/>
    </location>
</feature>
<evidence type="ECO:0000256" key="3">
    <source>
        <dbReference type="SAM" id="SignalP"/>
    </source>
</evidence>
<reference evidence="4 5" key="1">
    <citation type="journal article" date="2014" name="Genome Biol. Evol.">
        <title>Comparative genomics and transcriptomics analyses reveal divergent lifestyle features of nematode endoparasitic fungus Hirsutella minnesotensis.</title>
        <authorList>
            <person name="Lai Y."/>
            <person name="Liu K."/>
            <person name="Zhang X."/>
            <person name="Zhang X."/>
            <person name="Li K."/>
            <person name="Wang N."/>
            <person name="Shu C."/>
            <person name="Wu Y."/>
            <person name="Wang C."/>
            <person name="Bushley K.E."/>
            <person name="Xiang M."/>
            <person name="Liu X."/>
        </authorList>
    </citation>
    <scope>NUCLEOTIDE SEQUENCE [LARGE SCALE GENOMIC DNA]</scope>
    <source>
        <strain evidence="4 5">3608</strain>
    </source>
</reference>
<evidence type="ECO:0000313" key="4">
    <source>
        <dbReference type="EMBL" id="KJZ75483.1"/>
    </source>
</evidence>
<feature type="signal peptide" evidence="3">
    <location>
        <begin position="1"/>
        <end position="20"/>
    </location>
</feature>
<accession>A0A0F7ZUU7</accession>
<keyword evidence="2" id="KW-0812">Transmembrane</keyword>
<sequence length="148" mass="15214">MASKIQNIFVMLVMLIGAMALQQDSGRSLASKNILLFSRSEPLANENDLAKRQASETKKPTSTTVDCPCKAVTSKSATTSKATTTSKPASTTKNATTTSKITSTTTRRTTTGAPIATVKPGSAPCASGSVFVVVSLAAGVVVIGLVAY</sequence>
<keyword evidence="2" id="KW-0472">Membrane</keyword>
<evidence type="ECO:0000256" key="1">
    <source>
        <dbReference type="SAM" id="MobiDB-lite"/>
    </source>
</evidence>
<dbReference type="EMBL" id="KQ030517">
    <property type="protein sequence ID" value="KJZ75483.1"/>
    <property type="molecule type" value="Genomic_DNA"/>
</dbReference>
<organism evidence="4 5">
    <name type="scientific">Hirsutella minnesotensis 3608</name>
    <dbReference type="NCBI Taxonomy" id="1043627"/>
    <lineage>
        <taxon>Eukaryota</taxon>
        <taxon>Fungi</taxon>
        <taxon>Dikarya</taxon>
        <taxon>Ascomycota</taxon>
        <taxon>Pezizomycotina</taxon>
        <taxon>Sordariomycetes</taxon>
        <taxon>Hypocreomycetidae</taxon>
        <taxon>Hypocreales</taxon>
        <taxon>Ophiocordycipitaceae</taxon>
        <taxon>Hirsutella</taxon>
    </lineage>
</organism>